<dbReference type="PIRSF" id="PIRSF006232">
    <property type="entry name" value="Pirin"/>
    <property type="match status" value="1"/>
</dbReference>
<dbReference type="Pfam" id="PF02678">
    <property type="entry name" value="Pirin"/>
    <property type="match status" value="1"/>
</dbReference>
<dbReference type="AlphaFoldDB" id="A0A4R6QJC0"/>
<evidence type="ECO:0000256" key="1">
    <source>
        <dbReference type="ARBA" id="ARBA00008416"/>
    </source>
</evidence>
<evidence type="ECO:0000256" key="2">
    <source>
        <dbReference type="PIRSR" id="PIRSR006232-1"/>
    </source>
</evidence>
<protein>
    <recommendedName>
        <fullName evidence="8">Pirin</fullName>
    </recommendedName>
</protein>
<feature type="binding site" evidence="2">
    <location>
        <position position="103"/>
    </location>
    <ligand>
        <name>Fe cation</name>
        <dbReference type="ChEBI" id="CHEBI:24875"/>
    </ligand>
</feature>
<dbReference type="InterPro" id="IPR012093">
    <property type="entry name" value="Pirin"/>
</dbReference>
<evidence type="ECO:0000259" key="5">
    <source>
        <dbReference type="Pfam" id="PF05726"/>
    </source>
</evidence>
<evidence type="ECO:0000259" key="4">
    <source>
        <dbReference type="Pfam" id="PF02678"/>
    </source>
</evidence>
<evidence type="ECO:0000256" key="3">
    <source>
        <dbReference type="RuleBase" id="RU003457"/>
    </source>
</evidence>
<feature type="domain" description="Pirin N-terminal" evidence="4">
    <location>
        <begin position="20"/>
        <end position="122"/>
    </location>
</feature>
<dbReference type="SUPFAM" id="SSF51182">
    <property type="entry name" value="RmlC-like cupins"/>
    <property type="match status" value="1"/>
</dbReference>
<dbReference type="RefSeq" id="WP_133703343.1">
    <property type="nucleotide sequence ID" value="NZ_SNXS01000010.1"/>
</dbReference>
<dbReference type="InterPro" id="IPR011051">
    <property type="entry name" value="RmlC_Cupin_sf"/>
</dbReference>
<organism evidence="6 7">
    <name type="scientific">Roseateles toxinivorans</name>
    <dbReference type="NCBI Taxonomy" id="270368"/>
    <lineage>
        <taxon>Bacteria</taxon>
        <taxon>Pseudomonadati</taxon>
        <taxon>Pseudomonadota</taxon>
        <taxon>Betaproteobacteria</taxon>
        <taxon>Burkholderiales</taxon>
        <taxon>Sphaerotilaceae</taxon>
        <taxon>Roseateles</taxon>
    </lineage>
</organism>
<reference evidence="6 7" key="1">
    <citation type="submission" date="2019-03" db="EMBL/GenBank/DDBJ databases">
        <title>Genomic Encyclopedia of Type Strains, Phase IV (KMG-IV): sequencing the most valuable type-strain genomes for metagenomic binning, comparative biology and taxonomic classification.</title>
        <authorList>
            <person name="Goeker M."/>
        </authorList>
    </citation>
    <scope>NUCLEOTIDE SEQUENCE [LARGE SCALE GENOMIC DNA]</scope>
    <source>
        <strain evidence="6 7">DSM 16998</strain>
    </source>
</reference>
<evidence type="ECO:0000313" key="7">
    <source>
        <dbReference type="Proteomes" id="UP000295361"/>
    </source>
</evidence>
<dbReference type="InParanoid" id="A0A4R6QJC0"/>
<name>A0A4R6QJC0_9BURK</name>
<dbReference type="Proteomes" id="UP000295361">
    <property type="component" value="Unassembled WGS sequence"/>
</dbReference>
<comment type="cofactor">
    <cofactor evidence="2">
        <name>Fe cation</name>
        <dbReference type="ChEBI" id="CHEBI:24875"/>
    </cofactor>
    <text evidence="2">Binds 1 Fe cation per subunit.</text>
</comment>
<evidence type="ECO:0008006" key="8">
    <source>
        <dbReference type="Google" id="ProtNLM"/>
    </source>
</evidence>
<feature type="domain" description="Pirin C-terminal" evidence="5">
    <location>
        <begin position="176"/>
        <end position="275"/>
    </location>
</feature>
<feature type="binding site" evidence="2">
    <location>
        <position position="101"/>
    </location>
    <ligand>
        <name>Fe cation</name>
        <dbReference type="ChEBI" id="CHEBI:24875"/>
    </ligand>
</feature>
<dbReference type="EMBL" id="SNXS01000010">
    <property type="protein sequence ID" value="TDP61795.1"/>
    <property type="molecule type" value="Genomic_DNA"/>
</dbReference>
<keyword evidence="2" id="KW-0408">Iron</keyword>
<dbReference type="InterPro" id="IPR014710">
    <property type="entry name" value="RmlC-like_jellyroll"/>
</dbReference>
<dbReference type="GO" id="GO:0046872">
    <property type="term" value="F:metal ion binding"/>
    <property type="evidence" value="ECO:0007669"/>
    <property type="project" value="UniProtKB-KW"/>
</dbReference>
<sequence>MPVTLQLSGHVKDLGGGFVVRRLLPSAPRQAVGPFLFFDHFGPVTVEPDSHHDVRPHPHIGLATVTYLFEGAMMHRDSLGTEQRIAPGAINWMTAGSGIVHSERRPADLRDKTFVNHGLQLWAALPEAFEEVAPSFSHTPAEAIPTLNVGAAQVRVLIGEAFGLHSPVPTFAPTLYLDVRFASAGDMELPALAEELAVYTVDAPVQVDGDTVPPHTLALLEPGQTVRLQADGPAQLMVLGGASLGAHRHIWWNFVSSRKERINQAADDWQAQRMGQVINETEFLPLPERRPAGI</sequence>
<dbReference type="OrthoDB" id="321327at2"/>
<evidence type="ECO:0000313" key="6">
    <source>
        <dbReference type="EMBL" id="TDP61795.1"/>
    </source>
</evidence>
<dbReference type="InterPro" id="IPR003829">
    <property type="entry name" value="Pirin_N_dom"/>
</dbReference>
<comment type="similarity">
    <text evidence="1 3">Belongs to the pirin family.</text>
</comment>
<proteinExistence type="inferred from homology"/>
<dbReference type="Gene3D" id="2.60.120.10">
    <property type="entry name" value="Jelly Rolls"/>
    <property type="match status" value="2"/>
</dbReference>
<feature type="binding site" evidence="2">
    <location>
        <position position="59"/>
    </location>
    <ligand>
        <name>Fe cation</name>
        <dbReference type="ChEBI" id="CHEBI:24875"/>
    </ligand>
</feature>
<dbReference type="Pfam" id="PF05726">
    <property type="entry name" value="Pirin_C"/>
    <property type="match status" value="1"/>
</dbReference>
<comment type="caution">
    <text evidence="6">The sequence shown here is derived from an EMBL/GenBank/DDBJ whole genome shotgun (WGS) entry which is preliminary data.</text>
</comment>
<dbReference type="CDD" id="cd02909">
    <property type="entry name" value="cupin_pirin_N"/>
    <property type="match status" value="1"/>
</dbReference>
<accession>A0A4R6QJC0</accession>
<dbReference type="PANTHER" id="PTHR13903">
    <property type="entry name" value="PIRIN-RELATED"/>
    <property type="match status" value="1"/>
</dbReference>
<gene>
    <name evidence="6" type="ORF">DES47_1107</name>
</gene>
<dbReference type="InterPro" id="IPR008778">
    <property type="entry name" value="Pirin_C_dom"/>
</dbReference>
<keyword evidence="7" id="KW-1185">Reference proteome</keyword>
<keyword evidence="2" id="KW-0479">Metal-binding</keyword>
<dbReference type="PANTHER" id="PTHR13903:SF8">
    <property type="entry name" value="PIRIN"/>
    <property type="match status" value="1"/>
</dbReference>
<feature type="binding site" evidence="2">
    <location>
        <position position="57"/>
    </location>
    <ligand>
        <name>Fe cation</name>
        <dbReference type="ChEBI" id="CHEBI:24875"/>
    </ligand>
</feature>